<feature type="transmembrane region" description="Helical" evidence="1">
    <location>
        <begin position="51"/>
        <end position="68"/>
    </location>
</feature>
<dbReference type="Pfam" id="PF02566">
    <property type="entry name" value="OsmC"/>
    <property type="match status" value="1"/>
</dbReference>
<keyword evidence="1" id="KW-0812">Transmembrane</keyword>
<evidence type="ECO:0008006" key="3">
    <source>
        <dbReference type="Google" id="ProtNLM"/>
    </source>
</evidence>
<comment type="caution">
    <text evidence="2">The sequence shown here is derived from an EMBL/GenBank/DDBJ whole genome shotgun (WGS) entry which is preliminary data.</text>
</comment>
<keyword evidence="1" id="KW-1133">Transmembrane helix</keyword>
<name>X1FR61_9ZZZZ</name>
<proteinExistence type="predicted"/>
<protein>
    <recommendedName>
        <fullName evidence="3">OsmC family protein</fullName>
    </recommendedName>
</protein>
<dbReference type="EMBL" id="BARU01011593">
    <property type="protein sequence ID" value="GAH31854.1"/>
    <property type="molecule type" value="Genomic_DNA"/>
</dbReference>
<dbReference type="Gene3D" id="3.30.300.20">
    <property type="match status" value="1"/>
</dbReference>
<dbReference type="InterPro" id="IPR036102">
    <property type="entry name" value="OsmC/Ohrsf"/>
</dbReference>
<dbReference type="AlphaFoldDB" id="X1FR61"/>
<keyword evidence="1" id="KW-0472">Membrane</keyword>
<sequence length="117" mass="12909">MSEGMKTKVGLSLEQEMIFSCDLGDMKVKDCYVDDTHKDEVDMLGPNPTRMLGLALLGCLSASFIFCLKKRKLTLDDLKAEAELINSGMSWNAGQLIITPIIVIKKLGIIECEISIL</sequence>
<organism evidence="2">
    <name type="scientific">marine sediment metagenome</name>
    <dbReference type="NCBI Taxonomy" id="412755"/>
    <lineage>
        <taxon>unclassified sequences</taxon>
        <taxon>metagenomes</taxon>
        <taxon>ecological metagenomes</taxon>
    </lineage>
</organism>
<evidence type="ECO:0000313" key="2">
    <source>
        <dbReference type="EMBL" id="GAH31854.1"/>
    </source>
</evidence>
<evidence type="ECO:0000256" key="1">
    <source>
        <dbReference type="SAM" id="Phobius"/>
    </source>
</evidence>
<reference evidence="2" key="1">
    <citation type="journal article" date="2014" name="Front. Microbiol.">
        <title>High frequency of phylogenetically diverse reductive dehalogenase-homologous genes in deep subseafloor sedimentary metagenomes.</title>
        <authorList>
            <person name="Kawai M."/>
            <person name="Futagami T."/>
            <person name="Toyoda A."/>
            <person name="Takaki Y."/>
            <person name="Nishi S."/>
            <person name="Hori S."/>
            <person name="Arai W."/>
            <person name="Tsubouchi T."/>
            <person name="Morono Y."/>
            <person name="Uchiyama I."/>
            <person name="Ito T."/>
            <person name="Fujiyama A."/>
            <person name="Inagaki F."/>
            <person name="Takami H."/>
        </authorList>
    </citation>
    <scope>NUCLEOTIDE SEQUENCE</scope>
    <source>
        <strain evidence="2">Expedition CK06-06</strain>
    </source>
</reference>
<accession>X1FR61</accession>
<dbReference type="SUPFAM" id="SSF82784">
    <property type="entry name" value="OsmC-like"/>
    <property type="match status" value="1"/>
</dbReference>
<dbReference type="InterPro" id="IPR003718">
    <property type="entry name" value="OsmC/Ohr_fam"/>
</dbReference>
<gene>
    <name evidence="2" type="ORF">S03H2_21715</name>
</gene>
<dbReference type="InterPro" id="IPR015946">
    <property type="entry name" value="KH_dom-like_a/b"/>
</dbReference>